<dbReference type="InterPro" id="IPR002937">
    <property type="entry name" value="Amino_oxidase"/>
</dbReference>
<evidence type="ECO:0000313" key="2">
    <source>
        <dbReference type="EMBL" id="OGG26682.1"/>
    </source>
</evidence>
<proteinExistence type="predicted"/>
<sequence length="493" mass="57147">MSKGKNLQKIVILGAGLAGLTAAYELAKNKKEVIVIEQADKVGGLARTVEKNGFKFDTGPHRWYTKNNKVNDWMLNLMDEEIIRVPRLTRIYFDKKFFYYPIRLVNALSGIGLVNSCRAIVDYVIARVNARFFSQKMVTMEDGYINQFGKTLYDIFFKRYSEKLWGEDCKKISIDWVGQRTRGLNIITILKDTLIKSKKVVSLVDEFSYPKDGVGRIAEKLAEGIRKNKGKIITNNEVCQINTTRGTINSVVVQNKNGKQDIRGDQFISSIPLNELIHRLNPAVPLRIRRLALKLRYRDELQVAIFVKKNHITQDTWIYVHPKEIPFMRFMEMDNWSDRLSPKGTTTLVFEIACNVGDSMWLKKDKEIIKMVLNAYIDEFKSISKNDYLGGYVHRVAKEYPVYHIGYRGDVDQIKKYVNKYKNLQLIGRNGTFRYNNMDHSIEMGLFAAWNIISGGHKYDIESVNIEREYLEEKKIENVEDETLEELNNTQTE</sequence>
<dbReference type="SUPFAM" id="SSF51971">
    <property type="entry name" value="Nucleotide-binding domain"/>
    <property type="match status" value="1"/>
</dbReference>
<dbReference type="Pfam" id="PF01593">
    <property type="entry name" value="Amino_oxidase"/>
    <property type="match status" value="1"/>
</dbReference>
<evidence type="ECO:0000313" key="3">
    <source>
        <dbReference type="Proteomes" id="UP000176609"/>
    </source>
</evidence>
<reference evidence="2 3" key="1">
    <citation type="journal article" date="2016" name="Nat. Commun.">
        <title>Thousands of microbial genomes shed light on interconnected biogeochemical processes in an aquifer system.</title>
        <authorList>
            <person name="Anantharaman K."/>
            <person name="Brown C.T."/>
            <person name="Hug L.A."/>
            <person name="Sharon I."/>
            <person name="Castelle C.J."/>
            <person name="Probst A.J."/>
            <person name="Thomas B.C."/>
            <person name="Singh A."/>
            <person name="Wilkins M.J."/>
            <person name="Karaoz U."/>
            <person name="Brodie E.L."/>
            <person name="Williams K.H."/>
            <person name="Hubbard S.S."/>
            <person name="Banfield J.F."/>
        </authorList>
    </citation>
    <scope>NUCLEOTIDE SEQUENCE [LARGE SCALE GENOMIC DNA]</scope>
</reference>
<dbReference type="PANTHER" id="PTHR21197">
    <property type="entry name" value="UDP-GALACTOPYRANOSE MUTASE"/>
    <property type="match status" value="1"/>
</dbReference>
<feature type="domain" description="Amine oxidase" evidence="1">
    <location>
        <begin position="202"/>
        <end position="452"/>
    </location>
</feature>
<dbReference type="Proteomes" id="UP000176609">
    <property type="component" value="Unassembled WGS sequence"/>
</dbReference>
<protein>
    <recommendedName>
        <fullName evidence="1">Amine oxidase domain-containing protein</fullName>
    </recommendedName>
</protein>
<dbReference type="Gene3D" id="3.50.50.60">
    <property type="entry name" value="FAD/NAD(P)-binding domain"/>
    <property type="match status" value="1"/>
</dbReference>
<dbReference type="AlphaFoldDB" id="A0A1F6AQB8"/>
<dbReference type="Pfam" id="PF13450">
    <property type="entry name" value="NAD_binding_8"/>
    <property type="match status" value="1"/>
</dbReference>
<dbReference type="InterPro" id="IPR036188">
    <property type="entry name" value="FAD/NAD-bd_sf"/>
</dbReference>
<name>A0A1F6AQB8_9BACT</name>
<dbReference type="EMBL" id="MFJR01000007">
    <property type="protein sequence ID" value="OGG26682.1"/>
    <property type="molecule type" value="Genomic_DNA"/>
</dbReference>
<dbReference type="PRINTS" id="PR00419">
    <property type="entry name" value="ADXRDTASE"/>
</dbReference>
<dbReference type="GO" id="GO:0050660">
    <property type="term" value="F:flavin adenine dinucleotide binding"/>
    <property type="evidence" value="ECO:0007669"/>
    <property type="project" value="TreeGrafter"/>
</dbReference>
<dbReference type="PANTHER" id="PTHR21197:SF0">
    <property type="entry name" value="UDP-GALACTOPYRANOSE MUTASE"/>
    <property type="match status" value="1"/>
</dbReference>
<dbReference type="NCBIfam" id="NF005548">
    <property type="entry name" value="PRK07208.1-4"/>
    <property type="match status" value="1"/>
</dbReference>
<organism evidence="2 3">
    <name type="scientific">Candidatus Gottesmanbacteria bacterium RIFCSPLOWO2_01_FULL_39_12b</name>
    <dbReference type="NCBI Taxonomy" id="1798388"/>
    <lineage>
        <taxon>Bacteria</taxon>
        <taxon>Candidatus Gottesmaniibacteriota</taxon>
    </lineage>
</organism>
<dbReference type="GO" id="GO:0005829">
    <property type="term" value="C:cytosol"/>
    <property type="evidence" value="ECO:0007669"/>
    <property type="project" value="TreeGrafter"/>
</dbReference>
<evidence type="ECO:0000259" key="1">
    <source>
        <dbReference type="Pfam" id="PF01593"/>
    </source>
</evidence>
<comment type="caution">
    <text evidence="2">The sequence shown here is derived from an EMBL/GenBank/DDBJ whole genome shotgun (WGS) entry which is preliminary data.</text>
</comment>
<accession>A0A1F6AQB8</accession>
<dbReference type="GO" id="GO:0008767">
    <property type="term" value="F:UDP-galactopyranose mutase activity"/>
    <property type="evidence" value="ECO:0007669"/>
    <property type="project" value="TreeGrafter"/>
</dbReference>
<gene>
    <name evidence="2" type="ORF">A2960_00725</name>
</gene>
<dbReference type="GO" id="GO:0016491">
    <property type="term" value="F:oxidoreductase activity"/>
    <property type="evidence" value="ECO:0007669"/>
    <property type="project" value="InterPro"/>
</dbReference>